<name>A0A940DH46_9FIRM</name>
<reference evidence="1" key="1">
    <citation type="submission" date="2020-10" db="EMBL/GenBank/DDBJ databases">
        <authorList>
            <person name="Gilroy R."/>
        </authorList>
    </citation>
    <scope>NUCLEOTIDE SEQUENCE</scope>
    <source>
        <strain evidence="1">517</strain>
    </source>
</reference>
<dbReference type="Proteomes" id="UP000727857">
    <property type="component" value="Unassembled WGS sequence"/>
</dbReference>
<organism evidence="1 2">
    <name type="scientific">Candidatus Stercoripulliclostridium pullicola</name>
    <dbReference type="NCBI Taxonomy" id="2840953"/>
    <lineage>
        <taxon>Bacteria</taxon>
        <taxon>Bacillati</taxon>
        <taxon>Bacillota</taxon>
        <taxon>Clostridia</taxon>
        <taxon>Eubacteriales</taxon>
        <taxon>Candidatus Stercoripulliclostridium</taxon>
    </lineage>
</organism>
<dbReference type="EMBL" id="JADINF010000160">
    <property type="protein sequence ID" value="MBO8424621.1"/>
    <property type="molecule type" value="Genomic_DNA"/>
</dbReference>
<protein>
    <submittedName>
        <fullName evidence="1">Uncharacterized protein</fullName>
    </submittedName>
</protein>
<evidence type="ECO:0000313" key="1">
    <source>
        <dbReference type="EMBL" id="MBO8424621.1"/>
    </source>
</evidence>
<sequence>MIYAPIPDKRITRVKGSIDTARGTVSAEYELKD</sequence>
<feature type="non-terminal residue" evidence="1">
    <location>
        <position position="33"/>
    </location>
</feature>
<dbReference type="AlphaFoldDB" id="A0A940DH46"/>
<evidence type="ECO:0000313" key="2">
    <source>
        <dbReference type="Proteomes" id="UP000727857"/>
    </source>
</evidence>
<accession>A0A940DH46</accession>
<gene>
    <name evidence="1" type="ORF">IAB16_06335</name>
</gene>
<comment type="caution">
    <text evidence="1">The sequence shown here is derived from an EMBL/GenBank/DDBJ whole genome shotgun (WGS) entry which is preliminary data.</text>
</comment>
<reference evidence="1" key="2">
    <citation type="journal article" date="2021" name="PeerJ">
        <title>Extensive microbial diversity within the chicken gut microbiome revealed by metagenomics and culture.</title>
        <authorList>
            <person name="Gilroy R."/>
            <person name="Ravi A."/>
            <person name="Getino M."/>
            <person name="Pursley I."/>
            <person name="Horton D.L."/>
            <person name="Alikhan N.F."/>
            <person name="Baker D."/>
            <person name="Gharbi K."/>
            <person name="Hall N."/>
            <person name="Watson M."/>
            <person name="Adriaenssens E.M."/>
            <person name="Foster-Nyarko E."/>
            <person name="Jarju S."/>
            <person name="Secka A."/>
            <person name="Antonio M."/>
            <person name="Oren A."/>
            <person name="Chaudhuri R.R."/>
            <person name="La Ragione R."/>
            <person name="Hildebrand F."/>
            <person name="Pallen M.J."/>
        </authorList>
    </citation>
    <scope>NUCLEOTIDE SEQUENCE</scope>
    <source>
        <strain evidence="1">517</strain>
    </source>
</reference>
<proteinExistence type="predicted"/>